<evidence type="ECO:0000313" key="2">
    <source>
        <dbReference type="EMBL" id="KAJ0987194.1"/>
    </source>
</evidence>
<evidence type="ECO:0000256" key="1">
    <source>
        <dbReference type="SAM" id="MobiDB-lite"/>
    </source>
</evidence>
<keyword evidence="3" id="KW-1185">Reference proteome</keyword>
<protein>
    <submittedName>
        <fullName evidence="2">Uncharacterized protein</fullName>
    </submittedName>
</protein>
<feature type="region of interest" description="Disordered" evidence="1">
    <location>
        <begin position="58"/>
        <end position="90"/>
    </location>
</feature>
<reference evidence="2" key="2">
    <citation type="journal article" date="2022" name="Hortic Res">
        <title>The genome of Dioscorea zingiberensis sheds light on the biosynthesis, origin and evolution of the medicinally important diosgenin saponins.</title>
        <authorList>
            <person name="Li Y."/>
            <person name="Tan C."/>
            <person name="Li Z."/>
            <person name="Guo J."/>
            <person name="Li S."/>
            <person name="Chen X."/>
            <person name="Wang C."/>
            <person name="Dai X."/>
            <person name="Yang H."/>
            <person name="Song W."/>
            <person name="Hou L."/>
            <person name="Xu J."/>
            <person name="Tong Z."/>
            <person name="Xu A."/>
            <person name="Yuan X."/>
            <person name="Wang W."/>
            <person name="Yang Q."/>
            <person name="Chen L."/>
            <person name="Sun Z."/>
            <person name="Wang K."/>
            <person name="Pan B."/>
            <person name="Chen J."/>
            <person name="Bao Y."/>
            <person name="Liu F."/>
            <person name="Qi X."/>
            <person name="Gang D.R."/>
            <person name="Wen J."/>
            <person name="Li J."/>
        </authorList>
    </citation>
    <scope>NUCLEOTIDE SEQUENCE</scope>
    <source>
        <strain evidence="2">Dzin_1.0</strain>
    </source>
</reference>
<sequence length="90" mass="9474">MRSGMKAIMAELSSVSLSTLRSSSFGSMATSVSSVSSASLVEASYDFFIDSCGGGGDGDRFVSEKQQRGETSLDIDLEMEEMKKPTANAS</sequence>
<comment type="caution">
    <text evidence="2">The sequence shown here is derived from an EMBL/GenBank/DDBJ whole genome shotgun (WGS) entry which is preliminary data.</text>
</comment>
<accession>A0A9D5D974</accession>
<organism evidence="2 3">
    <name type="scientific">Dioscorea zingiberensis</name>
    <dbReference type="NCBI Taxonomy" id="325984"/>
    <lineage>
        <taxon>Eukaryota</taxon>
        <taxon>Viridiplantae</taxon>
        <taxon>Streptophyta</taxon>
        <taxon>Embryophyta</taxon>
        <taxon>Tracheophyta</taxon>
        <taxon>Spermatophyta</taxon>
        <taxon>Magnoliopsida</taxon>
        <taxon>Liliopsida</taxon>
        <taxon>Dioscoreales</taxon>
        <taxon>Dioscoreaceae</taxon>
        <taxon>Dioscorea</taxon>
    </lineage>
</organism>
<dbReference type="Proteomes" id="UP001085076">
    <property type="component" value="Miscellaneous, Linkage group lg01"/>
</dbReference>
<feature type="compositionally biased region" description="Basic and acidic residues" evidence="1">
    <location>
        <begin position="58"/>
        <end position="68"/>
    </location>
</feature>
<gene>
    <name evidence="2" type="ORF">J5N97_005550</name>
</gene>
<dbReference type="AlphaFoldDB" id="A0A9D5D974"/>
<proteinExistence type="predicted"/>
<evidence type="ECO:0000313" key="3">
    <source>
        <dbReference type="Proteomes" id="UP001085076"/>
    </source>
</evidence>
<reference evidence="2" key="1">
    <citation type="submission" date="2021-03" db="EMBL/GenBank/DDBJ databases">
        <authorList>
            <person name="Li Z."/>
            <person name="Yang C."/>
        </authorList>
    </citation>
    <scope>NUCLEOTIDE SEQUENCE</scope>
    <source>
        <strain evidence="2">Dzin_1.0</strain>
        <tissue evidence="2">Leaf</tissue>
    </source>
</reference>
<name>A0A9D5D974_9LILI</name>
<dbReference type="EMBL" id="JAGGNH010000001">
    <property type="protein sequence ID" value="KAJ0987194.1"/>
    <property type="molecule type" value="Genomic_DNA"/>
</dbReference>